<feature type="compositionally biased region" description="Basic and acidic residues" evidence="1">
    <location>
        <begin position="365"/>
        <end position="376"/>
    </location>
</feature>
<reference evidence="2 3" key="1">
    <citation type="submission" date="2009-02" db="EMBL/GenBank/DDBJ databases">
        <title>Annotation of Streptomyces hygroscopicus strain ATCC 53653.</title>
        <authorList>
            <consortium name="The Broad Institute Genome Sequencing Platform"/>
            <consortium name="Broad Institute Microbial Sequencing Center"/>
            <person name="Fischbach M."/>
            <person name="Godfrey P."/>
            <person name="Ward D."/>
            <person name="Young S."/>
            <person name="Zeng Q."/>
            <person name="Koehrsen M."/>
            <person name="Alvarado L."/>
            <person name="Berlin A.M."/>
            <person name="Bochicchio J."/>
            <person name="Borenstein D."/>
            <person name="Chapman S.B."/>
            <person name="Chen Z."/>
            <person name="Engels R."/>
            <person name="Freedman E."/>
            <person name="Gellesch M."/>
            <person name="Goldberg J."/>
            <person name="Griggs A."/>
            <person name="Gujja S."/>
            <person name="Heilman E.R."/>
            <person name="Heiman D.I."/>
            <person name="Hepburn T.A."/>
            <person name="Howarth C."/>
            <person name="Jen D."/>
            <person name="Larson L."/>
            <person name="Lewis B."/>
            <person name="Mehta T."/>
            <person name="Park D."/>
            <person name="Pearson M."/>
            <person name="Richards J."/>
            <person name="Roberts A."/>
            <person name="Saif S."/>
            <person name="Shea T.D."/>
            <person name="Shenoy N."/>
            <person name="Sisk P."/>
            <person name="Stolte C."/>
            <person name="Sykes S.N."/>
            <person name="Thomson T."/>
            <person name="Walk T."/>
            <person name="White J."/>
            <person name="Yandava C."/>
            <person name="Straight P."/>
            <person name="Clardy J."/>
            <person name="Hung D."/>
            <person name="Kolter R."/>
            <person name="Mekalanos J."/>
            <person name="Walker S."/>
            <person name="Walsh C.T."/>
            <person name="Wieland-Brown L.C."/>
            <person name="Haas B."/>
            <person name="Nusbaum C."/>
            <person name="Birren B."/>
        </authorList>
    </citation>
    <scope>NUCLEOTIDE SEQUENCE [LARGE SCALE GENOMIC DNA]</scope>
    <source>
        <strain evidence="2 3">ATCC 53653</strain>
    </source>
</reference>
<dbReference type="InterPro" id="IPR045998">
    <property type="entry name" value="DUF5954"/>
</dbReference>
<protein>
    <submittedName>
        <fullName evidence="2">LigA protein</fullName>
    </submittedName>
</protein>
<dbReference type="HOGENOM" id="CLU_821149_0_0_11"/>
<name>D9WTE7_9ACTN</name>
<feature type="region of interest" description="Disordered" evidence="1">
    <location>
        <begin position="365"/>
        <end position="399"/>
    </location>
</feature>
<feature type="compositionally biased region" description="Basic and acidic residues" evidence="1">
    <location>
        <begin position="387"/>
        <end position="399"/>
    </location>
</feature>
<gene>
    <name evidence="2" type="ORF">SSOG_08055</name>
</gene>
<dbReference type="Proteomes" id="UP000003963">
    <property type="component" value="Unassembled WGS sequence"/>
</dbReference>
<evidence type="ECO:0000313" key="3">
    <source>
        <dbReference type="Proteomes" id="UP000003963"/>
    </source>
</evidence>
<dbReference type="STRING" id="457427.SSOG_08055"/>
<dbReference type="EMBL" id="GG657754">
    <property type="protein sequence ID" value="EFL28341.1"/>
    <property type="molecule type" value="Genomic_DNA"/>
</dbReference>
<evidence type="ECO:0000313" key="2">
    <source>
        <dbReference type="EMBL" id="EFL28341.1"/>
    </source>
</evidence>
<dbReference type="Pfam" id="PF19379">
    <property type="entry name" value="DUF5954"/>
    <property type="match status" value="1"/>
</dbReference>
<feature type="region of interest" description="Disordered" evidence="1">
    <location>
        <begin position="1"/>
        <end position="32"/>
    </location>
</feature>
<keyword evidence="3" id="KW-1185">Reference proteome</keyword>
<organism evidence="2 3">
    <name type="scientific">Streptomyces himastatinicus ATCC 53653</name>
    <dbReference type="NCBI Taxonomy" id="457427"/>
    <lineage>
        <taxon>Bacteria</taxon>
        <taxon>Bacillati</taxon>
        <taxon>Actinomycetota</taxon>
        <taxon>Actinomycetes</taxon>
        <taxon>Kitasatosporales</taxon>
        <taxon>Streptomycetaceae</taxon>
        <taxon>Streptomyces</taxon>
        <taxon>Streptomyces violaceusniger group</taxon>
    </lineage>
</organism>
<proteinExistence type="predicted"/>
<evidence type="ECO:0000256" key="1">
    <source>
        <dbReference type="SAM" id="MobiDB-lite"/>
    </source>
</evidence>
<sequence length="399" mass="44688">MRRGHPPVHDAPRTALRSLPDRPDDHPATGGHTVLTSDLRLLITWGVPARVAPGSLDNVRMAEHWKRKLDRLHADLVRRDDPAAWVTEADAVDASSRYPHLALRGPVFGLAVQDPAAGEHWRLVKPVTGGTPQEARDELNSLLWFKAKDDTDDPATRRALLAAVARLEKKPLNEVTVLGVRYRVVRGDEFARTGEHNLEPPRPTDPEPSLISWDGRHEARSPDTGFVLDPEQDGAGLMAGAMKLALSTFAYSGSRFPAVVRKHSERAVTTHPDIVLLPVGFGIAERAGQRWRPQSALMPTPHDARRLLYQGMAEMWPLLYEFGERKRAVYAQAAEEFRRARRADEARVDGRVFRICRIERMVRCGRDGPEQPRPSDLDDYGPMKMHPTMDEHGTLHDNG</sequence>
<dbReference type="AlphaFoldDB" id="D9WTE7"/>
<accession>D9WTE7</accession>